<evidence type="ECO:0000313" key="4">
    <source>
        <dbReference type="EMBL" id="KAL1117026.1"/>
    </source>
</evidence>
<evidence type="ECO:0000256" key="1">
    <source>
        <dbReference type="PROSITE-ProRule" id="PRU00649"/>
    </source>
</evidence>
<proteinExistence type="predicted"/>
<reference evidence="4 5" key="1">
    <citation type="submission" date="2024-07" db="EMBL/GenBank/DDBJ databases">
        <title>Chromosome-level genome assembly of the water stick insect Ranatra chinensis (Heteroptera: Nepidae).</title>
        <authorList>
            <person name="Liu X."/>
        </authorList>
    </citation>
    <scope>NUCLEOTIDE SEQUENCE [LARGE SCALE GENOMIC DNA]</scope>
    <source>
        <strain evidence="4">Cailab_2021Rc</strain>
        <tissue evidence="4">Muscle</tissue>
    </source>
</reference>
<dbReference type="PANTHER" id="PTHR15201:SF1">
    <property type="entry name" value="MEDIATOR OF RNA POLYMERASE II TRANSCRIPTION SUBUNIT 26"/>
    <property type="match status" value="1"/>
</dbReference>
<keyword evidence="5" id="KW-1185">Reference proteome</keyword>
<feature type="compositionally biased region" description="Low complexity" evidence="2">
    <location>
        <begin position="283"/>
        <end position="297"/>
    </location>
</feature>
<organism evidence="4 5">
    <name type="scientific">Ranatra chinensis</name>
    <dbReference type="NCBI Taxonomy" id="642074"/>
    <lineage>
        <taxon>Eukaryota</taxon>
        <taxon>Metazoa</taxon>
        <taxon>Ecdysozoa</taxon>
        <taxon>Arthropoda</taxon>
        <taxon>Hexapoda</taxon>
        <taxon>Insecta</taxon>
        <taxon>Pterygota</taxon>
        <taxon>Neoptera</taxon>
        <taxon>Paraneoptera</taxon>
        <taxon>Hemiptera</taxon>
        <taxon>Heteroptera</taxon>
        <taxon>Panheteroptera</taxon>
        <taxon>Nepomorpha</taxon>
        <taxon>Nepidae</taxon>
        <taxon>Ranatrinae</taxon>
        <taxon>Ranatra</taxon>
    </lineage>
</organism>
<dbReference type="InterPro" id="IPR042376">
    <property type="entry name" value="MED26"/>
</dbReference>
<dbReference type="Gene3D" id="1.20.930.10">
    <property type="entry name" value="Conserved domain common to transcription factors TFIIS, elongin A, CRSP70"/>
    <property type="match status" value="1"/>
</dbReference>
<feature type="compositionally biased region" description="Basic residues" evidence="2">
    <location>
        <begin position="190"/>
        <end position="199"/>
    </location>
</feature>
<dbReference type="PANTHER" id="PTHR15201">
    <property type="entry name" value="CRSP70"/>
    <property type="match status" value="1"/>
</dbReference>
<name>A0ABD0Y0P4_9HEMI</name>
<feature type="region of interest" description="Disordered" evidence="2">
    <location>
        <begin position="57"/>
        <end position="208"/>
    </location>
</feature>
<feature type="compositionally biased region" description="Polar residues" evidence="2">
    <location>
        <begin position="67"/>
        <end position="84"/>
    </location>
</feature>
<dbReference type="GO" id="GO:0005634">
    <property type="term" value="C:nucleus"/>
    <property type="evidence" value="ECO:0007669"/>
    <property type="project" value="UniProtKB-SubCell"/>
</dbReference>
<dbReference type="Pfam" id="PF08711">
    <property type="entry name" value="Med26"/>
    <property type="match status" value="1"/>
</dbReference>
<dbReference type="EMBL" id="JBFDAA010000016">
    <property type="protein sequence ID" value="KAL1117026.1"/>
    <property type="molecule type" value="Genomic_DNA"/>
</dbReference>
<dbReference type="PROSITE" id="PS51319">
    <property type="entry name" value="TFIIS_N"/>
    <property type="match status" value="1"/>
</dbReference>
<protein>
    <recommendedName>
        <fullName evidence="3">TFIIS N-terminal domain-containing protein</fullName>
    </recommendedName>
</protein>
<dbReference type="Proteomes" id="UP001558652">
    <property type="component" value="Unassembled WGS sequence"/>
</dbReference>
<evidence type="ECO:0000313" key="5">
    <source>
        <dbReference type="Proteomes" id="UP001558652"/>
    </source>
</evidence>
<dbReference type="AlphaFoldDB" id="A0ABD0Y0P4"/>
<accession>A0ABD0Y0P4</accession>
<dbReference type="SUPFAM" id="SSF47676">
    <property type="entry name" value="Conserved domain common to transcription factors TFIIS, elongin A, CRSP70"/>
    <property type="match status" value="1"/>
</dbReference>
<keyword evidence="1" id="KW-0539">Nucleus</keyword>
<feature type="compositionally biased region" description="Low complexity" evidence="2">
    <location>
        <begin position="85"/>
        <end position="114"/>
    </location>
</feature>
<feature type="region of interest" description="Disordered" evidence="2">
    <location>
        <begin position="281"/>
        <end position="332"/>
    </location>
</feature>
<comment type="subcellular location">
    <subcellularLocation>
        <location evidence="1">Nucleus</location>
    </subcellularLocation>
</comment>
<dbReference type="InterPro" id="IPR017923">
    <property type="entry name" value="TFIIS_N"/>
</dbReference>
<gene>
    <name evidence="4" type="ORF">AAG570_004354</name>
</gene>
<dbReference type="InterPro" id="IPR035441">
    <property type="entry name" value="TFIIS/LEDGF_dom_sf"/>
</dbReference>
<feature type="domain" description="TFIIS N-terminal" evidence="3">
    <location>
        <begin position="1"/>
        <end position="60"/>
    </location>
</feature>
<evidence type="ECO:0000259" key="3">
    <source>
        <dbReference type="PROSITE" id="PS51319"/>
    </source>
</evidence>
<sequence>MAAVLEIITVLERTPITKEALGSTRLGRDINELRRKTKNESLARRAKDLVRRWRHMILPQPAGGSEGASTEVQQNGGARGQQGTRPGVGAGVPRVPVVSPAGSGRSSGGAPQQQNRGPTTDPVPKTHAANKRLRKDTTEVASDPEPPAKKVKPPEVTPPAPQQRLNGDHYDSVGSDCEIVSVTPAPRTKQQQRNRKKAPKDRTSREVTAVGGVSADDIVKEKIASIARTPKVKTTQELLADLKSRSGAAATVGGGGDASVALPNDHDVARNKTEHIARFLRSTGGPPAATPLAPQQLEDTSNRESVGSETGTERTKEDDSVSTLETPEQILSRLPPLDLASIAWDEDVPGSSAPPTPPPVTSHDVERVLSERIEGLNGNHDHYFNDDKTGVFREWHQVVSRTSYQGDLLHILPYVVID</sequence>
<evidence type="ECO:0000256" key="2">
    <source>
        <dbReference type="SAM" id="MobiDB-lite"/>
    </source>
</evidence>
<comment type="caution">
    <text evidence="4">The sequence shown here is derived from an EMBL/GenBank/DDBJ whole genome shotgun (WGS) entry which is preliminary data.</text>
</comment>